<dbReference type="AlphaFoldDB" id="A0AAE3QPD0"/>
<gene>
    <name evidence="3" type="ORF">QNI16_18090</name>
</gene>
<keyword evidence="1" id="KW-0479">Metal-binding</keyword>
<dbReference type="Pfam" id="PF04434">
    <property type="entry name" value="SWIM"/>
    <property type="match status" value="1"/>
</dbReference>
<dbReference type="GO" id="GO:0008270">
    <property type="term" value="F:zinc ion binding"/>
    <property type="evidence" value="ECO:0007669"/>
    <property type="project" value="UniProtKB-KW"/>
</dbReference>
<proteinExistence type="predicted"/>
<dbReference type="Proteomes" id="UP001241110">
    <property type="component" value="Unassembled WGS sequence"/>
</dbReference>
<name>A0AAE3QPD0_9BACT</name>
<evidence type="ECO:0000313" key="3">
    <source>
        <dbReference type="EMBL" id="MDJ1482421.1"/>
    </source>
</evidence>
<keyword evidence="1" id="KW-0862">Zinc</keyword>
<evidence type="ECO:0000256" key="1">
    <source>
        <dbReference type="PROSITE-ProRule" id="PRU00325"/>
    </source>
</evidence>
<accession>A0AAE3QPD0</accession>
<evidence type="ECO:0000259" key="2">
    <source>
        <dbReference type="PROSITE" id="PS50966"/>
    </source>
</evidence>
<dbReference type="PROSITE" id="PS50966">
    <property type="entry name" value="ZF_SWIM"/>
    <property type="match status" value="1"/>
</dbReference>
<dbReference type="EMBL" id="JASJOS010000007">
    <property type="protein sequence ID" value="MDJ1482421.1"/>
    <property type="molecule type" value="Genomic_DNA"/>
</dbReference>
<sequence length="448" mass="50424">MNQLTEEQIAQLSPDTASLAAGKGLAGTSKWVSFAYNERVLWGEIKGSGSTPYRSQIDLTNTAFKCSCPSRKFPCKHGLGLYLMFTRNFADFTKTENEPVWVKEWMDKRASKPATTEPKPEADVETVAKQAKAKEKRQNKRLEEIAGGVAELDLWVKDLLRGGLLAFPEKGPQFWKKTAARMVDAKAPGLGNMVKEFQEINYFSGNTWQGEALQQATKIFMLLEGVKNIDALPTLVQEDVKSLIGISRNQKELLEDAAAEKIKDIWLVLGRQREVNDEDLTIQRDWLYGTQSKRFALILNFAYRSAPIQNLVVPGTATQAELVFYPGNYPLRAAIKMVGSNSTQFSIPEMFANWDAVQEYYTQILSKFPWADNIPLFVKDLLPVTHASKWHLRDSDGYIMPLPADFDIQKLYQILAISGGASVHMSFLRQKDTVVPLGVWVDGKYKLI</sequence>
<reference evidence="3" key="1">
    <citation type="submission" date="2023-05" db="EMBL/GenBank/DDBJ databases">
        <authorList>
            <person name="Zhang X."/>
        </authorList>
    </citation>
    <scope>NUCLEOTIDE SEQUENCE</scope>
    <source>
        <strain evidence="3">YF14B1</strain>
    </source>
</reference>
<organism evidence="3 4">
    <name type="scientific">Xanthocytophaga flava</name>
    <dbReference type="NCBI Taxonomy" id="3048013"/>
    <lineage>
        <taxon>Bacteria</taxon>
        <taxon>Pseudomonadati</taxon>
        <taxon>Bacteroidota</taxon>
        <taxon>Cytophagia</taxon>
        <taxon>Cytophagales</taxon>
        <taxon>Rhodocytophagaceae</taxon>
        <taxon>Xanthocytophaga</taxon>
    </lineage>
</organism>
<dbReference type="RefSeq" id="WP_313981524.1">
    <property type="nucleotide sequence ID" value="NZ_JASJOS010000007.1"/>
</dbReference>
<protein>
    <submittedName>
        <fullName evidence="3">SWIM zinc finger family protein</fullName>
    </submittedName>
</protein>
<comment type="caution">
    <text evidence="3">The sequence shown here is derived from an EMBL/GenBank/DDBJ whole genome shotgun (WGS) entry which is preliminary data.</text>
</comment>
<dbReference type="InterPro" id="IPR007527">
    <property type="entry name" value="Znf_SWIM"/>
</dbReference>
<feature type="domain" description="SWIM-type" evidence="2">
    <location>
        <begin position="53"/>
        <end position="86"/>
    </location>
</feature>
<evidence type="ECO:0000313" key="4">
    <source>
        <dbReference type="Proteomes" id="UP001241110"/>
    </source>
</evidence>
<keyword evidence="1" id="KW-0863">Zinc-finger</keyword>